<keyword evidence="6 11" id="KW-0547">Nucleotide-binding</keyword>
<evidence type="ECO:0000256" key="2">
    <source>
        <dbReference type="ARBA" id="ARBA00022679"/>
    </source>
</evidence>
<keyword evidence="9 11" id="KW-0460">Magnesium</keyword>
<keyword evidence="10 11" id="KW-0694">RNA-binding</keyword>
<comment type="similarity">
    <text evidence="11">Belongs to the tRNA nucleotidyltransferase/poly(A) polymerase family. Bacterial CCA-adding enzyme type 3 subfamily.</text>
</comment>
<dbReference type="InterPro" id="IPR032828">
    <property type="entry name" value="PolyA_RNA-bd"/>
</dbReference>
<dbReference type="InterPro" id="IPR032810">
    <property type="entry name" value="CCA-adding_enz_C"/>
</dbReference>
<feature type="binding site" evidence="11">
    <location>
        <position position="29"/>
    </location>
    <ligand>
        <name>CTP</name>
        <dbReference type="ChEBI" id="CHEBI:37563"/>
    </ligand>
</feature>
<keyword evidence="8 11" id="KW-0067">ATP-binding</keyword>
<evidence type="ECO:0000259" key="14">
    <source>
        <dbReference type="Pfam" id="PF13735"/>
    </source>
</evidence>
<dbReference type="RefSeq" id="WP_378155351.1">
    <property type="nucleotide sequence ID" value="NZ_JBHSEC010000019.1"/>
</dbReference>
<feature type="binding site" evidence="11">
    <location>
        <position position="113"/>
    </location>
    <ligand>
        <name>CTP</name>
        <dbReference type="ChEBI" id="CHEBI:37563"/>
    </ligand>
</feature>
<dbReference type="Pfam" id="PF12627">
    <property type="entry name" value="PolyA_pol_RNAbd"/>
    <property type="match status" value="1"/>
</dbReference>
<dbReference type="Pfam" id="PF13735">
    <property type="entry name" value="tRNA_NucTran2_2"/>
    <property type="match status" value="1"/>
</dbReference>
<feature type="binding site" evidence="11">
    <location>
        <position position="32"/>
    </location>
    <ligand>
        <name>CTP</name>
        <dbReference type="ChEBI" id="CHEBI:37563"/>
    </ligand>
</feature>
<evidence type="ECO:0000259" key="13">
    <source>
        <dbReference type="Pfam" id="PF12627"/>
    </source>
</evidence>
<feature type="binding site" evidence="11">
    <location>
        <position position="165"/>
    </location>
    <ligand>
        <name>ATP</name>
        <dbReference type="ChEBI" id="CHEBI:30616"/>
    </ligand>
</feature>
<protein>
    <recommendedName>
        <fullName evidence="11">CCA-adding enzyme</fullName>
        <ecNumber evidence="11">2.7.7.72</ecNumber>
    </recommendedName>
    <alternativeName>
        <fullName evidence="11">CCA tRNA nucleotidyltransferase</fullName>
    </alternativeName>
    <alternativeName>
        <fullName evidence="11">tRNA CCA-pyrophosphorylase</fullName>
    </alternativeName>
    <alternativeName>
        <fullName evidence="11">tRNA adenylyl-/cytidylyl- transferase</fullName>
    </alternativeName>
    <alternativeName>
        <fullName evidence="11">tRNA nucleotidyltransferase</fullName>
    </alternativeName>
    <alternativeName>
        <fullName evidence="11">tRNA-NT</fullName>
    </alternativeName>
</protein>
<evidence type="ECO:0000256" key="5">
    <source>
        <dbReference type="ARBA" id="ARBA00022723"/>
    </source>
</evidence>
<feature type="binding site" evidence="11">
    <location>
        <position position="159"/>
    </location>
    <ligand>
        <name>ATP</name>
        <dbReference type="ChEBI" id="CHEBI:30616"/>
    </ligand>
</feature>
<comment type="miscellaneous">
    <text evidence="11">A single active site specifically recognizes both ATP and CTP and is responsible for their addition.</text>
</comment>
<dbReference type="InterPro" id="IPR050264">
    <property type="entry name" value="Bact_CCA-adding_enz_type3_sf"/>
</dbReference>
<comment type="caution">
    <text evidence="15">The sequence shown here is derived from an EMBL/GenBank/DDBJ whole genome shotgun (WGS) entry which is preliminary data.</text>
</comment>
<proteinExistence type="inferred from homology"/>
<evidence type="ECO:0000256" key="10">
    <source>
        <dbReference type="ARBA" id="ARBA00022884"/>
    </source>
</evidence>
<dbReference type="PANTHER" id="PTHR46173:SF1">
    <property type="entry name" value="CCA TRNA NUCLEOTIDYLTRANSFERASE 1, MITOCHONDRIAL"/>
    <property type="match status" value="1"/>
</dbReference>
<dbReference type="EC" id="2.7.7.72" evidence="11"/>
<feature type="binding site" evidence="11">
    <location>
        <position position="44"/>
    </location>
    <ligand>
        <name>Mg(2+)</name>
        <dbReference type="ChEBI" id="CHEBI:18420"/>
    </ligand>
</feature>
<evidence type="ECO:0000313" key="15">
    <source>
        <dbReference type="EMBL" id="MFC4410942.1"/>
    </source>
</evidence>
<feature type="binding site" evidence="11">
    <location>
        <position position="162"/>
    </location>
    <ligand>
        <name>CTP</name>
        <dbReference type="ChEBI" id="CHEBI:37563"/>
    </ligand>
</feature>
<accession>A0ABV8X4T6</accession>
<reference evidence="16" key="1">
    <citation type="journal article" date="2019" name="Int. J. Syst. Evol. Microbiol.">
        <title>The Global Catalogue of Microorganisms (GCM) 10K type strain sequencing project: providing services to taxonomists for standard genome sequencing and annotation.</title>
        <authorList>
            <consortium name="The Broad Institute Genomics Platform"/>
            <consortium name="The Broad Institute Genome Sequencing Center for Infectious Disease"/>
            <person name="Wu L."/>
            <person name="Ma J."/>
        </authorList>
    </citation>
    <scope>NUCLEOTIDE SEQUENCE [LARGE SCALE GENOMIC DNA]</scope>
    <source>
        <strain evidence="16">CCUG 59778</strain>
    </source>
</reference>
<keyword evidence="3 11" id="KW-0819">tRNA processing</keyword>
<keyword evidence="4 11" id="KW-0548">Nucleotidyltransferase</keyword>
<dbReference type="SUPFAM" id="SSF81301">
    <property type="entry name" value="Nucleotidyltransferase"/>
    <property type="match status" value="1"/>
</dbReference>
<feature type="binding site" evidence="11">
    <location>
        <position position="165"/>
    </location>
    <ligand>
        <name>CTP</name>
        <dbReference type="ChEBI" id="CHEBI:37563"/>
    </ligand>
</feature>
<dbReference type="InterPro" id="IPR002646">
    <property type="entry name" value="PolA_pol_head_dom"/>
</dbReference>
<feature type="binding site" evidence="11">
    <location>
        <position position="162"/>
    </location>
    <ligand>
        <name>ATP</name>
        <dbReference type="ChEBI" id="CHEBI:30616"/>
    </ligand>
</feature>
<keyword evidence="7 11" id="KW-0692">RNA repair</keyword>
<organism evidence="15 16">
    <name type="scientific">Chungangia koreensis</name>
    <dbReference type="NCBI Taxonomy" id="752657"/>
    <lineage>
        <taxon>Bacteria</taxon>
        <taxon>Bacillati</taxon>
        <taxon>Bacillota</taxon>
        <taxon>Bacilli</taxon>
        <taxon>Lactobacillales</taxon>
        <taxon>Chungangia</taxon>
    </lineage>
</organism>
<dbReference type="InterPro" id="IPR043519">
    <property type="entry name" value="NT_sf"/>
</dbReference>
<feature type="domain" description="tRNA nucleotidyltransferase/poly(A) polymerase RNA and SrmB- binding" evidence="13">
    <location>
        <begin position="171"/>
        <end position="230"/>
    </location>
</feature>
<dbReference type="Gene3D" id="1.10.110.30">
    <property type="match status" value="1"/>
</dbReference>
<dbReference type="SUPFAM" id="SSF81891">
    <property type="entry name" value="Poly A polymerase C-terminal region-like"/>
    <property type="match status" value="1"/>
</dbReference>
<evidence type="ECO:0000256" key="11">
    <source>
        <dbReference type="HAMAP-Rule" id="MF_01263"/>
    </source>
</evidence>
<keyword evidence="16" id="KW-1185">Reference proteome</keyword>
<evidence type="ECO:0000259" key="12">
    <source>
        <dbReference type="Pfam" id="PF01743"/>
    </source>
</evidence>
<evidence type="ECO:0000256" key="3">
    <source>
        <dbReference type="ARBA" id="ARBA00022694"/>
    </source>
</evidence>
<evidence type="ECO:0000256" key="9">
    <source>
        <dbReference type="ARBA" id="ARBA00022842"/>
    </source>
</evidence>
<name>A0ABV8X4T6_9LACT</name>
<keyword evidence="2 11" id="KW-0808">Transferase</keyword>
<dbReference type="Gene3D" id="3.30.460.10">
    <property type="entry name" value="Beta Polymerase, domain 2"/>
    <property type="match status" value="1"/>
</dbReference>
<comment type="cofactor">
    <cofactor evidence="1 11">
        <name>Mg(2+)</name>
        <dbReference type="ChEBI" id="CHEBI:18420"/>
    </cofactor>
</comment>
<comment type="catalytic activity">
    <reaction evidence="11">
        <text>a tRNA with a 3' CCA end + 2 CTP + ATP = a tRNA with a 3' CCACCA end + 3 diphosphate</text>
        <dbReference type="Rhea" id="RHEA:76235"/>
        <dbReference type="Rhea" id="RHEA-COMP:10468"/>
        <dbReference type="Rhea" id="RHEA-COMP:18655"/>
        <dbReference type="ChEBI" id="CHEBI:30616"/>
        <dbReference type="ChEBI" id="CHEBI:33019"/>
        <dbReference type="ChEBI" id="CHEBI:37563"/>
        <dbReference type="ChEBI" id="CHEBI:83071"/>
        <dbReference type="ChEBI" id="CHEBI:195187"/>
    </reaction>
</comment>
<feature type="binding site" evidence="11">
    <location>
        <position position="32"/>
    </location>
    <ligand>
        <name>ATP</name>
        <dbReference type="ChEBI" id="CHEBI:30616"/>
    </ligand>
</feature>
<sequence>MTSERKWAAAQSIQDELERHGYEAVIVGGAVRDLLLGRDPGDVDVATEAEPQIVKQIFQKTADVGIEHGTVMVLHPDHPVEVTTYRTESSYSDHRRPDEVHFVKSLKEDLKRRDFTMNALAINSDGHVMDYFSGKEDIHHQIIRCVGNPEERFSEDALRMLRAVRFAAQLNFDIENETLRAIRKLAQSITFIAVERIKVELDKIFLSKYPEIGMRLLKETSLTLHFPVLNSDRVNENLQHWRHFNALGNSAYGWAFVNLISGCKRTEDLVRGYKLSNAEKRTIQAIANAVQIRQQSFWSPMNYYHFSKETIRAAEFFTSILNPSIQRMPDEILLEGYRNLPIQSRSEIVVNGNDLIGWSGQRGGPWVKQWLNRLEESIVLKEVQNDREEIRDWFQREFINK</sequence>
<dbReference type="PANTHER" id="PTHR46173">
    <property type="entry name" value="CCA TRNA NUCLEOTIDYLTRANSFERASE 1, MITOCHONDRIAL"/>
    <property type="match status" value="1"/>
</dbReference>
<dbReference type="Gene3D" id="1.20.58.560">
    <property type="match status" value="1"/>
</dbReference>
<feature type="domain" description="CCA-adding enzyme C-terminal" evidence="14">
    <location>
        <begin position="250"/>
        <end position="393"/>
    </location>
</feature>
<dbReference type="Gene3D" id="1.10.246.80">
    <property type="match status" value="1"/>
</dbReference>
<dbReference type="CDD" id="cd05398">
    <property type="entry name" value="NT_ClassII-CCAase"/>
    <property type="match status" value="1"/>
</dbReference>
<dbReference type="EMBL" id="JBHSEC010000019">
    <property type="protein sequence ID" value="MFC4410942.1"/>
    <property type="molecule type" value="Genomic_DNA"/>
</dbReference>
<comment type="subunit">
    <text evidence="11">Homodimer.</text>
</comment>
<evidence type="ECO:0000256" key="7">
    <source>
        <dbReference type="ARBA" id="ARBA00022800"/>
    </source>
</evidence>
<keyword evidence="5 11" id="KW-0479">Metal-binding</keyword>
<dbReference type="HAMAP" id="MF_01263">
    <property type="entry name" value="CCA_bact_type3"/>
    <property type="match status" value="1"/>
</dbReference>
<comment type="function">
    <text evidence="11">Catalyzes the addition and repair of the essential 3'-terminal CCA sequence in tRNAs without using a nucleic acid template. Adds these three nucleotides in the order of C, C, and A to the tRNA nucleotide-73, using CTP and ATP as substrates and producing inorganic pyrophosphate. tRNA 3'-terminal CCA addition is required both for tRNA processing and repair. Also involved in tRNA surveillance by mediating tandem CCA addition to generate a CCACCA at the 3' terminus of unstable tRNAs. While stable tRNAs receive only 3'-terminal CCA, unstable tRNAs are marked with CCACCA and rapidly degraded.</text>
</comment>
<dbReference type="GO" id="GO:0004810">
    <property type="term" value="F:CCA tRNA nucleotidyltransferase activity"/>
    <property type="evidence" value="ECO:0007669"/>
    <property type="project" value="UniProtKB-EC"/>
</dbReference>
<evidence type="ECO:0000313" key="16">
    <source>
        <dbReference type="Proteomes" id="UP001595817"/>
    </source>
</evidence>
<evidence type="ECO:0000256" key="8">
    <source>
        <dbReference type="ARBA" id="ARBA00022840"/>
    </source>
</evidence>
<feature type="binding site" evidence="11">
    <location>
        <position position="156"/>
    </location>
    <ligand>
        <name>ATP</name>
        <dbReference type="ChEBI" id="CHEBI:30616"/>
    </ligand>
</feature>
<feature type="binding site" evidence="11">
    <location>
        <position position="156"/>
    </location>
    <ligand>
        <name>CTP</name>
        <dbReference type="ChEBI" id="CHEBI:37563"/>
    </ligand>
</feature>
<feature type="binding site" evidence="11">
    <location>
        <position position="42"/>
    </location>
    <ligand>
        <name>Mg(2+)</name>
        <dbReference type="ChEBI" id="CHEBI:18420"/>
    </ligand>
</feature>
<gene>
    <name evidence="11" type="primary">cca</name>
    <name evidence="15" type="ORF">ACFOZY_10985</name>
</gene>
<comment type="catalytic activity">
    <reaction evidence="11">
        <text>a tRNA precursor + 2 CTP + ATP = a tRNA with a 3' CCA end + 3 diphosphate</text>
        <dbReference type="Rhea" id="RHEA:14433"/>
        <dbReference type="Rhea" id="RHEA-COMP:10465"/>
        <dbReference type="Rhea" id="RHEA-COMP:10468"/>
        <dbReference type="ChEBI" id="CHEBI:30616"/>
        <dbReference type="ChEBI" id="CHEBI:33019"/>
        <dbReference type="ChEBI" id="CHEBI:37563"/>
        <dbReference type="ChEBI" id="CHEBI:74896"/>
        <dbReference type="ChEBI" id="CHEBI:83071"/>
        <dbReference type="EC" id="2.7.7.72"/>
    </reaction>
</comment>
<dbReference type="NCBIfam" id="NF009814">
    <property type="entry name" value="PRK13299.1"/>
    <property type="match status" value="1"/>
</dbReference>
<feature type="binding site" evidence="11">
    <location>
        <position position="113"/>
    </location>
    <ligand>
        <name>ATP</name>
        <dbReference type="ChEBI" id="CHEBI:30616"/>
    </ligand>
</feature>
<evidence type="ECO:0000256" key="4">
    <source>
        <dbReference type="ARBA" id="ARBA00022695"/>
    </source>
</evidence>
<evidence type="ECO:0000256" key="1">
    <source>
        <dbReference type="ARBA" id="ARBA00001946"/>
    </source>
</evidence>
<dbReference type="InterPro" id="IPR023068">
    <property type="entry name" value="CCA-adding_enz_firmicutes"/>
</dbReference>
<feature type="binding site" evidence="11">
    <location>
        <position position="29"/>
    </location>
    <ligand>
        <name>ATP</name>
        <dbReference type="ChEBI" id="CHEBI:30616"/>
    </ligand>
</feature>
<evidence type="ECO:0000256" key="6">
    <source>
        <dbReference type="ARBA" id="ARBA00022741"/>
    </source>
</evidence>
<feature type="domain" description="Poly A polymerase head" evidence="12">
    <location>
        <begin position="25"/>
        <end position="144"/>
    </location>
</feature>
<feature type="binding site" evidence="11">
    <location>
        <position position="159"/>
    </location>
    <ligand>
        <name>CTP</name>
        <dbReference type="ChEBI" id="CHEBI:37563"/>
    </ligand>
</feature>
<dbReference type="Proteomes" id="UP001595817">
    <property type="component" value="Unassembled WGS sequence"/>
</dbReference>
<dbReference type="Pfam" id="PF01743">
    <property type="entry name" value="PolyA_pol"/>
    <property type="match status" value="1"/>
</dbReference>